<keyword evidence="1" id="KW-0472">Membrane</keyword>
<feature type="transmembrane region" description="Helical" evidence="1">
    <location>
        <begin position="41"/>
        <end position="60"/>
    </location>
</feature>
<name>A0A0D0HXH9_9MICO</name>
<evidence type="ECO:0008006" key="4">
    <source>
        <dbReference type="Google" id="ProtNLM"/>
    </source>
</evidence>
<evidence type="ECO:0000256" key="1">
    <source>
        <dbReference type="SAM" id="Phobius"/>
    </source>
</evidence>
<gene>
    <name evidence="2" type="ORF">SD72_09780</name>
</gene>
<keyword evidence="3" id="KW-1185">Reference proteome</keyword>
<dbReference type="Pfam" id="PF14012">
    <property type="entry name" value="DUF4229"/>
    <property type="match status" value="1"/>
</dbReference>
<evidence type="ECO:0000313" key="2">
    <source>
        <dbReference type="EMBL" id="KIP52331.1"/>
    </source>
</evidence>
<dbReference type="RefSeq" id="WP_042544273.1">
    <property type="nucleotide sequence ID" value="NZ_JXSQ01000012.1"/>
</dbReference>
<dbReference type="Proteomes" id="UP000032120">
    <property type="component" value="Unassembled WGS sequence"/>
</dbReference>
<feature type="transmembrane region" description="Helical" evidence="1">
    <location>
        <begin position="12"/>
        <end position="35"/>
    </location>
</feature>
<proteinExistence type="predicted"/>
<sequence length="97" mass="10647">MSEHRKAWTTYIVLRLLFFVVPFAGLYALGLALGFTMKMSGVIAAILAALIGVSLSILLLSKPREEASESVYAWRNRDRTADDVEEDAAIDGEQSAQ</sequence>
<protein>
    <recommendedName>
        <fullName evidence="4">DUF4229 domain-containing protein</fullName>
    </recommendedName>
</protein>
<evidence type="ECO:0000313" key="3">
    <source>
        <dbReference type="Proteomes" id="UP000032120"/>
    </source>
</evidence>
<accession>A0A0D0HXH9</accession>
<keyword evidence="1" id="KW-0812">Transmembrane</keyword>
<reference evidence="2 3" key="1">
    <citation type="submission" date="2015-01" db="EMBL/GenBank/DDBJ databases">
        <title>Draft genome sequence of Leucobacter komagatae strain VKM ST2845.</title>
        <authorList>
            <person name="Karlyshev A.V."/>
            <person name="Kudryashova E.B."/>
        </authorList>
    </citation>
    <scope>NUCLEOTIDE SEQUENCE [LARGE SCALE GENOMIC DNA]</scope>
    <source>
        <strain evidence="2 3">VKM ST2845</strain>
    </source>
</reference>
<dbReference type="AlphaFoldDB" id="A0A0D0HXH9"/>
<dbReference type="InterPro" id="IPR025323">
    <property type="entry name" value="DUF4229"/>
</dbReference>
<organism evidence="2 3">
    <name type="scientific">Leucobacter komagatae</name>
    <dbReference type="NCBI Taxonomy" id="55969"/>
    <lineage>
        <taxon>Bacteria</taxon>
        <taxon>Bacillati</taxon>
        <taxon>Actinomycetota</taxon>
        <taxon>Actinomycetes</taxon>
        <taxon>Micrococcales</taxon>
        <taxon>Microbacteriaceae</taxon>
        <taxon>Leucobacter</taxon>
    </lineage>
</organism>
<dbReference type="EMBL" id="JXSQ01000012">
    <property type="protein sequence ID" value="KIP52331.1"/>
    <property type="molecule type" value="Genomic_DNA"/>
</dbReference>
<comment type="caution">
    <text evidence="2">The sequence shown here is derived from an EMBL/GenBank/DDBJ whole genome shotgun (WGS) entry which is preliminary data.</text>
</comment>
<keyword evidence="1" id="KW-1133">Transmembrane helix</keyword>